<name>A0A9P9J1H0_9HYPO</name>
<dbReference type="Pfam" id="PF06985">
    <property type="entry name" value="HET"/>
    <property type="match status" value="1"/>
</dbReference>
<dbReference type="EMBL" id="JAGMUU010000014">
    <property type="protein sequence ID" value="KAH7139846.1"/>
    <property type="molecule type" value="Genomic_DNA"/>
</dbReference>
<dbReference type="PANTHER" id="PTHR24148:SF64">
    <property type="entry name" value="HETEROKARYON INCOMPATIBILITY DOMAIN-CONTAINING PROTEIN"/>
    <property type="match status" value="1"/>
</dbReference>
<sequence length="243" mass="27685">MANTLYSNLQNDEFRLLKVSCDENHVVSCSMTTFNLHSHPAYTALSYAWGTELFAVPISCNGEKISISRNLLLALQAFGECPSLQTPEWAWIDFLCINQKDDAEKAVQIAFMDLIYKKAEIVTIWSGTGDIRTQESLKTLEKFGCMIARCPPIQSMDDVMSLSGDPQWTELDAFFRREWFTRSWVIQEVLLARKARLVCGTTSIDWDTVTGLYLGCLEESQSNKVMLERHKLGYNVIKPLYDL</sequence>
<dbReference type="AlphaFoldDB" id="A0A9P9J1H0"/>
<organism evidence="2 3">
    <name type="scientific">Dactylonectria estremocensis</name>
    <dbReference type="NCBI Taxonomy" id="1079267"/>
    <lineage>
        <taxon>Eukaryota</taxon>
        <taxon>Fungi</taxon>
        <taxon>Dikarya</taxon>
        <taxon>Ascomycota</taxon>
        <taxon>Pezizomycotina</taxon>
        <taxon>Sordariomycetes</taxon>
        <taxon>Hypocreomycetidae</taxon>
        <taxon>Hypocreales</taxon>
        <taxon>Nectriaceae</taxon>
        <taxon>Dactylonectria</taxon>
    </lineage>
</organism>
<dbReference type="OrthoDB" id="5571888at2759"/>
<gene>
    <name evidence="2" type="ORF">B0J13DRAFT_478172</name>
</gene>
<evidence type="ECO:0000313" key="3">
    <source>
        <dbReference type="Proteomes" id="UP000717696"/>
    </source>
</evidence>
<evidence type="ECO:0000259" key="1">
    <source>
        <dbReference type="Pfam" id="PF06985"/>
    </source>
</evidence>
<dbReference type="PANTHER" id="PTHR24148">
    <property type="entry name" value="ANKYRIN REPEAT DOMAIN-CONTAINING PROTEIN 39 HOMOLOG-RELATED"/>
    <property type="match status" value="1"/>
</dbReference>
<feature type="non-terminal residue" evidence="2">
    <location>
        <position position="1"/>
    </location>
</feature>
<protein>
    <submittedName>
        <fullName evidence="2">Heterokaryon incompatibility protein-domain-containing protein</fullName>
    </submittedName>
</protein>
<proteinExistence type="predicted"/>
<reference evidence="2" key="1">
    <citation type="journal article" date="2021" name="Nat. Commun.">
        <title>Genetic determinants of endophytism in the Arabidopsis root mycobiome.</title>
        <authorList>
            <person name="Mesny F."/>
            <person name="Miyauchi S."/>
            <person name="Thiergart T."/>
            <person name="Pickel B."/>
            <person name="Atanasova L."/>
            <person name="Karlsson M."/>
            <person name="Huettel B."/>
            <person name="Barry K.W."/>
            <person name="Haridas S."/>
            <person name="Chen C."/>
            <person name="Bauer D."/>
            <person name="Andreopoulos W."/>
            <person name="Pangilinan J."/>
            <person name="LaButti K."/>
            <person name="Riley R."/>
            <person name="Lipzen A."/>
            <person name="Clum A."/>
            <person name="Drula E."/>
            <person name="Henrissat B."/>
            <person name="Kohler A."/>
            <person name="Grigoriev I.V."/>
            <person name="Martin F.M."/>
            <person name="Hacquard S."/>
        </authorList>
    </citation>
    <scope>NUCLEOTIDE SEQUENCE</scope>
    <source>
        <strain evidence="2">MPI-CAGE-AT-0021</strain>
    </source>
</reference>
<feature type="domain" description="Heterokaryon incompatibility" evidence="1">
    <location>
        <begin position="42"/>
        <end position="188"/>
    </location>
</feature>
<evidence type="ECO:0000313" key="2">
    <source>
        <dbReference type="EMBL" id="KAH7139846.1"/>
    </source>
</evidence>
<comment type="caution">
    <text evidence="2">The sequence shown here is derived from an EMBL/GenBank/DDBJ whole genome shotgun (WGS) entry which is preliminary data.</text>
</comment>
<dbReference type="InterPro" id="IPR010730">
    <property type="entry name" value="HET"/>
</dbReference>
<dbReference type="InterPro" id="IPR052895">
    <property type="entry name" value="HetReg/Transcr_Mod"/>
</dbReference>
<dbReference type="Proteomes" id="UP000717696">
    <property type="component" value="Unassembled WGS sequence"/>
</dbReference>
<keyword evidence="3" id="KW-1185">Reference proteome</keyword>
<accession>A0A9P9J1H0</accession>